<feature type="non-terminal residue" evidence="1">
    <location>
        <position position="1"/>
    </location>
</feature>
<dbReference type="EMBL" id="JAMZMK010007366">
    <property type="protein sequence ID" value="KAI7745087.1"/>
    <property type="molecule type" value="Genomic_DNA"/>
</dbReference>
<dbReference type="Proteomes" id="UP001206925">
    <property type="component" value="Unassembled WGS sequence"/>
</dbReference>
<gene>
    <name evidence="1" type="ORF">M8C21_020043</name>
</gene>
<comment type="caution">
    <text evidence="1">The sequence shown here is derived from an EMBL/GenBank/DDBJ whole genome shotgun (WGS) entry which is preliminary data.</text>
</comment>
<reference evidence="1" key="1">
    <citation type="submission" date="2022-06" db="EMBL/GenBank/DDBJ databases">
        <title>Uncovering the hologenomic basis of an extraordinary plant invasion.</title>
        <authorList>
            <person name="Bieker V.C."/>
            <person name="Martin M.D."/>
            <person name="Gilbert T."/>
            <person name="Hodgins K."/>
            <person name="Battlay P."/>
            <person name="Petersen B."/>
            <person name="Wilson J."/>
        </authorList>
    </citation>
    <scope>NUCLEOTIDE SEQUENCE</scope>
    <source>
        <strain evidence="1">AA19_3_7</strain>
        <tissue evidence="1">Leaf</tissue>
    </source>
</reference>
<proteinExistence type="predicted"/>
<evidence type="ECO:0000313" key="2">
    <source>
        <dbReference type="Proteomes" id="UP001206925"/>
    </source>
</evidence>
<accession>A0AAD5CNY0</accession>
<dbReference type="AlphaFoldDB" id="A0AAD5CNY0"/>
<protein>
    <submittedName>
        <fullName evidence="1">Uncharacterized protein</fullName>
    </submittedName>
</protein>
<sequence>YHVSGKKGKSPKLYSLRKSYVSRPDTRPELLAPVEEEEAVYLTLQNLDLFELRVEGETSYMIVPMKAEEKAARKRAKDESQSKISAELYKRCLNMHSSLRVLCDVGYIRALCSLNKEPSGIDDLHADIKSSFEEAVTEAFEWEHSFEAWWKENTDLDDYWANIHWNQIFTELTAQADYWEDVKNYALSLNISCNHTDQPTSGECIKRFFLNELLEPCLLGSNQGTRCRKIKEVCVKEYG</sequence>
<organism evidence="1 2">
    <name type="scientific">Ambrosia artemisiifolia</name>
    <name type="common">Common ragweed</name>
    <dbReference type="NCBI Taxonomy" id="4212"/>
    <lineage>
        <taxon>Eukaryota</taxon>
        <taxon>Viridiplantae</taxon>
        <taxon>Streptophyta</taxon>
        <taxon>Embryophyta</taxon>
        <taxon>Tracheophyta</taxon>
        <taxon>Spermatophyta</taxon>
        <taxon>Magnoliopsida</taxon>
        <taxon>eudicotyledons</taxon>
        <taxon>Gunneridae</taxon>
        <taxon>Pentapetalae</taxon>
        <taxon>asterids</taxon>
        <taxon>campanulids</taxon>
        <taxon>Asterales</taxon>
        <taxon>Asteraceae</taxon>
        <taxon>Asteroideae</taxon>
        <taxon>Heliantheae alliance</taxon>
        <taxon>Heliantheae</taxon>
        <taxon>Ambrosia</taxon>
    </lineage>
</organism>
<name>A0AAD5CNY0_AMBAR</name>
<evidence type="ECO:0000313" key="1">
    <source>
        <dbReference type="EMBL" id="KAI7745087.1"/>
    </source>
</evidence>
<keyword evidence="2" id="KW-1185">Reference proteome</keyword>